<dbReference type="GO" id="GO:0016020">
    <property type="term" value="C:membrane"/>
    <property type="evidence" value="ECO:0007669"/>
    <property type="project" value="UniProtKB-SubCell"/>
</dbReference>
<evidence type="ECO:0000256" key="7">
    <source>
        <dbReference type="ARBA" id="ARBA00022729"/>
    </source>
</evidence>
<evidence type="ECO:0000256" key="10">
    <source>
        <dbReference type="ARBA" id="ARBA00023136"/>
    </source>
</evidence>
<comment type="similarity">
    <text evidence="3">Belongs to the RLP family.</text>
</comment>
<evidence type="ECO:0000256" key="1">
    <source>
        <dbReference type="ARBA" id="ARBA00004479"/>
    </source>
</evidence>
<dbReference type="Gene3D" id="3.80.10.10">
    <property type="entry name" value="Ribonuclease Inhibitor"/>
    <property type="match status" value="1"/>
</dbReference>
<organism evidence="12 13">
    <name type="scientific">Rubroshorea leprosula</name>
    <dbReference type="NCBI Taxonomy" id="152421"/>
    <lineage>
        <taxon>Eukaryota</taxon>
        <taxon>Viridiplantae</taxon>
        <taxon>Streptophyta</taxon>
        <taxon>Embryophyta</taxon>
        <taxon>Tracheophyta</taxon>
        <taxon>Spermatophyta</taxon>
        <taxon>Magnoliopsida</taxon>
        <taxon>eudicotyledons</taxon>
        <taxon>Gunneridae</taxon>
        <taxon>Pentapetalae</taxon>
        <taxon>rosids</taxon>
        <taxon>malvids</taxon>
        <taxon>Malvales</taxon>
        <taxon>Dipterocarpaceae</taxon>
        <taxon>Rubroshorea</taxon>
    </lineage>
</organism>
<dbReference type="EMBL" id="BPVZ01000017">
    <property type="protein sequence ID" value="GKV01624.1"/>
    <property type="molecule type" value="Genomic_DNA"/>
</dbReference>
<comment type="caution">
    <text evidence="12">The sequence shown here is derived from an EMBL/GenBank/DDBJ whole genome shotgun (WGS) entry which is preliminary data.</text>
</comment>
<gene>
    <name evidence="12" type="ORF">SLEP1_g14169</name>
</gene>
<evidence type="ECO:0000256" key="2">
    <source>
        <dbReference type="ARBA" id="ARBA00004613"/>
    </source>
</evidence>
<dbReference type="PANTHER" id="PTHR32093">
    <property type="entry name" value="LEUCINE-RICH REPEAT EXTENSIN-LIKE PROTEIN 3-RELATED"/>
    <property type="match status" value="1"/>
</dbReference>
<keyword evidence="5" id="KW-0433">Leucine-rich repeat</keyword>
<keyword evidence="11" id="KW-0325">Glycoprotein</keyword>
<reference evidence="12 13" key="1">
    <citation type="journal article" date="2021" name="Commun. Biol.">
        <title>The genome of Shorea leprosula (Dipterocarpaceae) highlights the ecological relevance of drought in aseasonal tropical rainforests.</title>
        <authorList>
            <person name="Ng K.K.S."/>
            <person name="Kobayashi M.J."/>
            <person name="Fawcett J.A."/>
            <person name="Hatakeyama M."/>
            <person name="Paape T."/>
            <person name="Ng C.H."/>
            <person name="Ang C.C."/>
            <person name="Tnah L.H."/>
            <person name="Lee C.T."/>
            <person name="Nishiyama T."/>
            <person name="Sese J."/>
            <person name="O'Brien M.J."/>
            <person name="Copetti D."/>
            <person name="Mohd Noor M.I."/>
            <person name="Ong R.C."/>
            <person name="Putra M."/>
            <person name="Sireger I.Z."/>
            <person name="Indrioko S."/>
            <person name="Kosugi Y."/>
            <person name="Izuno A."/>
            <person name="Isagi Y."/>
            <person name="Lee S.L."/>
            <person name="Shimizu K.K."/>
        </authorList>
    </citation>
    <scope>NUCLEOTIDE SEQUENCE [LARGE SCALE GENOMIC DNA]</scope>
    <source>
        <strain evidence="12">214</strain>
    </source>
</reference>
<keyword evidence="6" id="KW-0812">Transmembrane</keyword>
<dbReference type="SUPFAM" id="SSF52058">
    <property type="entry name" value="L domain-like"/>
    <property type="match status" value="1"/>
</dbReference>
<dbReference type="InterPro" id="IPR051582">
    <property type="entry name" value="LRR_extensin-like_regulator"/>
</dbReference>
<evidence type="ECO:0000313" key="13">
    <source>
        <dbReference type="Proteomes" id="UP001054252"/>
    </source>
</evidence>
<evidence type="ECO:0000256" key="8">
    <source>
        <dbReference type="ARBA" id="ARBA00022737"/>
    </source>
</evidence>
<dbReference type="PANTHER" id="PTHR32093:SF131">
    <property type="entry name" value="LEUCINE-RICH REPEAT-CONTAINING N-TERMINAL PLANT-TYPE DOMAIN-CONTAINING PROTEIN"/>
    <property type="match status" value="1"/>
</dbReference>
<keyword evidence="4" id="KW-0964">Secreted</keyword>
<proteinExistence type="inferred from homology"/>
<keyword evidence="8" id="KW-0677">Repeat</keyword>
<keyword evidence="7" id="KW-0732">Signal</keyword>
<evidence type="ECO:0000256" key="4">
    <source>
        <dbReference type="ARBA" id="ARBA00022525"/>
    </source>
</evidence>
<evidence type="ECO:0000313" key="12">
    <source>
        <dbReference type="EMBL" id="GKV01624.1"/>
    </source>
</evidence>
<dbReference type="AlphaFoldDB" id="A0AAV5IP01"/>
<keyword evidence="13" id="KW-1185">Reference proteome</keyword>
<dbReference type="Proteomes" id="UP001054252">
    <property type="component" value="Unassembled WGS sequence"/>
</dbReference>
<evidence type="ECO:0000256" key="9">
    <source>
        <dbReference type="ARBA" id="ARBA00022989"/>
    </source>
</evidence>
<dbReference type="InterPro" id="IPR032675">
    <property type="entry name" value="LRR_dom_sf"/>
</dbReference>
<keyword evidence="9" id="KW-1133">Transmembrane helix</keyword>
<evidence type="ECO:0000256" key="11">
    <source>
        <dbReference type="ARBA" id="ARBA00023180"/>
    </source>
</evidence>
<evidence type="ECO:0000256" key="3">
    <source>
        <dbReference type="ARBA" id="ARBA00009592"/>
    </source>
</evidence>
<evidence type="ECO:0000256" key="6">
    <source>
        <dbReference type="ARBA" id="ARBA00022692"/>
    </source>
</evidence>
<dbReference type="FunFam" id="3.80.10.10:FF:000041">
    <property type="entry name" value="LRR receptor-like serine/threonine-protein kinase ERECTA"/>
    <property type="match status" value="1"/>
</dbReference>
<sequence length="340" mass="37185">MLPDIVGNTTALFLTFANNNFTGPIPSSIGKAKNLLEVLFLNNQLSGCLPHEIGYLNKATVFDAGFNRLTGPIPFSFGCLMKIEILNFTVNELYGAVPKIVCKLPNIAKELHFRRPDQRPGTKCAAFFSKRKYCPNEKLMKWIPCKKELSWNRMGTSSEQKKSSGPASVGFTYGTLVAHGPLFNDGAIAKCFSSGSNGAGCDIFCVSVLVGRPGCSRYGGRLRPACAGFIDPAFCCSPLTGTCLCFHRRLSLLSPTPVTFHVPPVLQLAFTASSQLTLHIHSFSHLSTVFGESLHVEGASGGIDLESIGEENDENYDVENDFCERDAWFNEDPPNLRRNE</sequence>
<comment type="subcellular location">
    <subcellularLocation>
        <location evidence="1">Membrane</location>
        <topology evidence="1">Single-pass type I membrane protein</topology>
    </subcellularLocation>
    <subcellularLocation>
        <location evidence="2">Secreted</location>
    </subcellularLocation>
</comment>
<keyword evidence="10" id="KW-0472">Membrane</keyword>
<dbReference type="GO" id="GO:0005576">
    <property type="term" value="C:extracellular region"/>
    <property type="evidence" value="ECO:0007669"/>
    <property type="project" value="UniProtKB-SubCell"/>
</dbReference>
<accession>A0AAV5IP01</accession>
<evidence type="ECO:0000256" key="5">
    <source>
        <dbReference type="ARBA" id="ARBA00022614"/>
    </source>
</evidence>
<name>A0AAV5IP01_9ROSI</name>
<protein>
    <submittedName>
        <fullName evidence="12">Uncharacterized protein</fullName>
    </submittedName>
</protein>